<evidence type="ECO:0000256" key="1">
    <source>
        <dbReference type="ARBA" id="ARBA00004459"/>
    </source>
</evidence>
<protein>
    <recommendedName>
        <fullName evidence="12">Ricin B lectin domain-containing protein</fullName>
    </recommendedName>
</protein>
<keyword evidence="2" id="KW-0800">Toxin</keyword>
<feature type="signal peptide" evidence="9">
    <location>
        <begin position="1"/>
        <end position="33"/>
    </location>
</feature>
<evidence type="ECO:0000313" key="10">
    <source>
        <dbReference type="EMBL" id="KAF7377581.1"/>
    </source>
</evidence>
<dbReference type="InterPro" id="IPR035992">
    <property type="entry name" value="Ricin_B-like_lectins"/>
</dbReference>
<keyword evidence="7" id="KW-0998">Cell outer membrane</keyword>
<evidence type="ECO:0000256" key="4">
    <source>
        <dbReference type="ARBA" id="ARBA00023026"/>
    </source>
</evidence>
<keyword evidence="8" id="KW-0449">Lipoprotein</keyword>
<evidence type="ECO:0000256" key="2">
    <source>
        <dbReference type="ARBA" id="ARBA00022656"/>
    </source>
</evidence>
<dbReference type="Pfam" id="PF03498">
    <property type="entry name" value="CDtoxinA"/>
    <property type="match status" value="1"/>
</dbReference>
<organism evidence="10 11">
    <name type="scientific">Mycena sanguinolenta</name>
    <dbReference type="NCBI Taxonomy" id="230812"/>
    <lineage>
        <taxon>Eukaryota</taxon>
        <taxon>Fungi</taxon>
        <taxon>Dikarya</taxon>
        <taxon>Basidiomycota</taxon>
        <taxon>Agaricomycotina</taxon>
        <taxon>Agaricomycetes</taxon>
        <taxon>Agaricomycetidae</taxon>
        <taxon>Agaricales</taxon>
        <taxon>Marasmiineae</taxon>
        <taxon>Mycenaceae</taxon>
        <taxon>Mycena</taxon>
    </lineage>
</organism>
<dbReference type="PROSITE" id="PS50231">
    <property type="entry name" value="RICIN_B_LECTIN"/>
    <property type="match status" value="1"/>
</dbReference>
<evidence type="ECO:0000256" key="5">
    <source>
        <dbReference type="ARBA" id="ARBA00023136"/>
    </source>
</evidence>
<dbReference type="AlphaFoldDB" id="A0A8H6ZIL1"/>
<dbReference type="SUPFAM" id="SSF50370">
    <property type="entry name" value="Ricin B-like lectins"/>
    <property type="match status" value="1"/>
</dbReference>
<dbReference type="InterPro" id="IPR003558">
    <property type="entry name" value="CDtoxinA/C"/>
</dbReference>
<keyword evidence="11" id="KW-1185">Reference proteome</keyword>
<dbReference type="EMBL" id="JACAZH010000001">
    <property type="protein sequence ID" value="KAF7377581.1"/>
    <property type="molecule type" value="Genomic_DNA"/>
</dbReference>
<name>A0A8H6ZIL1_9AGAR</name>
<keyword evidence="6" id="KW-0564">Palmitate</keyword>
<dbReference type="CDD" id="cd23415">
    <property type="entry name" value="beta-trefoil_Ricin_AH"/>
    <property type="match status" value="1"/>
</dbReference>
<dbReference type="Proteomes" id="UP000623467">
    <property type="component" value="Unassembled WGS sequence"/>
</dbReference>
<proteinExistence type="predicted"/>
<evidence type="ECO:0008006" key="12">
    <source>
        <dbReference type="Google" id="ProtNLM"/>
    </source>
</evidence>
<evidence type="ECO:0000256" key="7">
    <source>
        <dbReference type="ARBA" id="ARBA00023237"/>
    </source>
</evidence>
<sequence length="187" mass="19320">MNGAAFVGKALQMQVKAVSLVALALWLARAVDASAFAPRVTPVPDAAIAHVLIKPLLDSTLCLTSDNLGGDSLSSCNGDSSQIWTVNPVNSTIVQFQNVASNLCFAFNGTAIVEATCNNPSNGVPFSGTEWAASQPITQDKLPLAVTGLDNHLGFVDTGLCLDQNGSAPITAPCNGGLSQSWFLFAA</sequence>
<dbReference type="OrthoDB" id="2920131at2759"/>
<comment type="caution">
    <text evidence="10">The sequence shown here is derived from an EMBL/GenBank/DDBJ whole genome shotgun (WGS) entry which is preliminary data.</text>
</comment>
<gene>
    <name evidence="10" type="ORF">MSAN_00180800</name>
</gene>
<comment type="subcellular location">
    <subcellularLocation>
        <location evidence="1">Cell outer membrane</location>
        <topology evidence="1">Lipid-anchor</topology>
    </subcellularLocation>
</comment>
<keyword evidence="4" id="KW-0843">Virulence</keyword>
<accession>A0A8H6ZIL1</accession>
<evidence type="ECO:0000256" key="8">
    <source>
        <dbReference type="ARBA" id="ARBA00023288"/>
    </source>
</evidence>
<reference evidence="10" key="1">
    <citation type="submission" date="2020-05" db="EMBL/GenBank/DDBJ databases">
        <title>Mycena genomes resolve the evolution of fungal bioluminescence.</title>
        <authorList>
            <person name="Tsai I.J."/>
        </authorList>
    </citation>
    <scope>NUCLEOTIDE SEQUENCE</scope>
    <source>
        <strain evidence="10">160909Yilan</strain>
    </source>
</reference>
<evidence type="ECO:0000256" key="3">
    <source>
        <dbReference type="ARBA" id="ARBA00022729"/>
    </source>
</evidence>
<evidence type="ECO:0000313" key="11">
    <source>
        <dbReference type="Proteomes" id="UP000623467"/>
    </source>
</evidence>
<keyword evidence="5" id="KW-0472">Membrane</keyword>
<evidence type="ECO:0000256" key="6">
    <source>
        <dbReference type="ARBA" id="ARBA00023139"/>
    </source>
</evidence>
<dbReference type="GO" id="GO:0090729">
    <property type="term" value="F:toxin activity"/>
    <property type="evidence" value="ECO:0007669"/>
    <property type="project" value="UniProtKB-KW"/>
</dbReference>
<feature type="chain" id="PRO_5034840737" description="Ricin B lectin domain-containing protein" evidence="9">
    <location>
        <begin position="34"/>
        <end position="187"/>
    </location>
</feature>
<dbReference type="Gene3D" id="2.80.10.50">
    <property type="match status" value="1"/>
</dbReference>
<evidence type="ECO:0000256" key="9">
    <source>
        <dbReference type="SAM" id="SignalP"/>
    </source>
</evidence>
<keyword evidence="3 9" id="KW-0732">Signal</keyword>